<evidence type="ECO:0008006" key="4">
    <source>
        <dbReference type="Google" id="ProtNLM"/>
    </source>
</evidence>
<dbReference type="OrthoDB" id="5599163at2759"/>
<organism evidence="2 3">
    <name type="scientific">Mucuna pruriens</name>
    <name type="common">Velvet bean</name>
    <name type="synonym">Dolichos pruriens</name>
    <dbReference type="NCBI Taxonomy" id="157652"/>
    <lineage>
        <taxon>Eukaryota</taxon>
        <taxon>Viridiplantae</taxon>
        <taxon>Streptophyta</taxon>
        <taxon>Embryophyta</taxon>
        <taxon>Tracheophyta</taxon>
        <taxon>Spermatophyta</taxon>
        <taxon>Magnoliopsida</taxon>
        <taxon>eudicotyledons</taxon>
        <taxon>Gunneridae</taxon>
        <taxon>Pentapetalae</taxon>
        <taxon>rosids</taxon>
        <taxon>fabids</taxon>
        <taxon>Fabales</taxon>
        <taxon>Fabaceae</taxon>
        <taxon>Papilionoideae</taxon>
        <taxon>50 kb inversion clade</taxon>
        <taxon>NPAAA clade</taxon>
        <taxon>indigoferoid/millettioid clade</taxon>
        <taxon>Phaseoleae</taxon>
        <taxon>Mucuna</taxon>
    </lineage>
</organism>
<evidence type="ECO:0000256" key="1">
    <source>
        <dbReference type="SAM" id="MobiDB-lite"/>
    </source>
</evidence>
<keyword evidence="3" id="KW-1185">Reference proteome</keyword>
<feature type="region of interest" description="Disordered" evidence="1">
    <location>
        <begin position="15"/>
        <end position="34"/>
    </location>
</feature>
<feature type="non-terminal residue" evidence="2">
    <location>
        <position position="1"/>
    </location>
</feature>
<dbReference type="AlphaFoldDB" id="A0A371G3U9"/>
<reference evidence="2" key="1">
    <citation type="submission" date="2018-05" db="EMBL/GenBank/DDBJ databases">
        <title>Draft genome of Mucuna pruriens seed.</title>
        <authorList>
            <person name="Nnadi N.E."/>
            <person name="Vos R."/>
            <person name="Hasami M.H."/>
            <person name="Devisetty U.K."/>
            <person name="Aguiy J.C."/>
        </authorList>
    </citation>
    <scope>NUCLEOTIDE SEQUENCE [LARGE SCALE GENOMIC DNA]</scope>
    <source>
        <strain evidence="2">JCA_2017</strain>
    </source>
</reference>
<dbReference type="EMBL" id="QJKJ01006846">
    <property type="protein sequence ID" value="RDX85222.1"/>
    <property type="molecule type" value="Genomic_DNA"/>
</dbReference>
<proteinExistence type="predicted"/>
<name>A0A371G3U9_MUCPR</name>
<sequence>MEEKVEFKNKVWSDNLHDSSKGKERDQDPTRERVTRKMRNTCHYDIKVGELCMRAFSRPMMKCLIKQADYVIKEIHRGICGMHMRRRAMATGVIRANYYWLTLQRDCT</sequence>
<protein>
    <recommendedName>
        <fullName evidence="4">Integrase zinc-binding domain-containing protein</fullName>
    </recommendedName>
</protein>
<dbReference type="Proteomes" id="UP000257109">
    <property type="component" value="Unassembled WGS sequence"/>
</dbReference>
<evidence type="ECO:0000313" key="2">
    <source>
        <dbReference type="EMBL" id="RDX85222.1"/>
    </source>
</evidence>
<gene>
    <name evidence="2" type="ORF">CR513_33625</name>
</gene>
<evidence type="ECO:0000313" key="3">
    <source>
        <dbReference type="Proteomes" id="UP000257109"/>
    </source>
</evidence>
<comment type="caution">
    <text evidence="2">The sequence shown here is derived from an EMBL/GenBank/DDBJ whole genome shotgun (WGS) entry which is preliminary data.</text>
</comment>
<dbReference type="Gene3D" id="1.10.340.70">
    <property type="match status" value="1"/>
</dbReference>
<accession>A0A371G3U9</accession>